<dbReference type="InterPro" id="IPR044068">
    <property type="entry name" value="CB"/>
</dbReference>
<dbReference type="EMBL" id="JAHQXF010000002">
    <property type="protein sequence ID" value="MBV0924603.1"/>
    <property type="molecule type" value="Genomic_DNA"/>
</dbReference>
<feature type="domain" description="Tyr recombinase" evidence="5">
    <location>
        <begin position="114"/>
        <end position="329"/>
    </location>
</feature>
<comment type="caution">
    <text evidence="7">The sequence shown here is derived from an EMBL/GenBank/DDBJ whole genome shotgun (WGS) entry which is preliminary data.</text>
</comment>
<dbReference type="Gene3D" id="1.10.150.130">
    <property type="match status" value="1"/>
</dbReference>
<feature type="domain" description="Core-binding (CB)" evidence="6">
    <location>
        <begin position="6"/>
        <end position="89"/>
    </location>
</feature>
<evidence type="ECO:0000256" key="3">
    <source>
        <dbReference type="ARBA" id="ARBA00023172"/>
    </source>
</evidence>
<evidence type="ECO:0000313" key="7">
    <source>
        <dbReference type="EMBL" id="MBV0924603.1"/>
    </source>
</evidence>
<dbReference type="CDD" id="cd00397">
    <property type="entry name" value="DNA_BRE_C"/>
    <property type="match status" value="1"/>
</dbReference>
<evidence type="ECO:0000256" key="1">
    <source>
        <dbReference type="ARBA" id="ARBA00022908"/>
    </source>
</evidence>
<dbReference type="InterPro" id="IPR004107">
    <property type="entry name" value="Integrase_SAM-like_N"/>
</dbReference>
<keyword evidence="2 4" id="KW-0238">DNA-binding</keyword>
<dbReference type="GO" id="GO:0003677">
    <property type="term" value="F:DNA binding"/>
    <property type="evidence" value="ECO:0007669"/>
    <property type="project" value="UniProtKB-UniRule"/>
</dbReference>
<dbReference type="InterPro" id="IPR050090">
    <property type="entry name" value="Tyrosine_recombinase_XerCD"/>
</dbReference>
<accession>A0A8J7YA18</accession>
<proteinExistence type="predicted"/>
<dbReference type="PROSITE" id="PS51898">
    <property type="entry name" value="TYR_RECOMBINASE"/>
    <property type="match status" value="1"/>
</dbReference>
<dbReference type="InterPro" id="IPR011010">
    <property type="entry name" value="DNA_brk_join_enz"/>
</dbReference>
<keyword evidence="3" id="KW-0233">DNA recombination</keyword>
<organism evidence="7 8">
    <name type="scientific">Haloarcula limicola</name>
    <dbReference type="NCBI Taxonomy" id="1429915"/>
    <lineage>
        <taxon>Archaea</taxon>
        <taxon>Methanobacteriati</taxon>
        <taxon>Methanobacteriota</taxon>
        <taxon>Stenosarchaea group</taxon>
        <taxon>Halobacteria</taxon>
        <taxon>Halobacteriales</taxon>
        <taxon>Haloarculaceae</taxon>
        <taxon>Haloarcula</taxon>
    </lineage>
</organism>
<evidence type="ECO:0000313" key="8">
    <source>
        <dbReference type="Proteomes" id="UP000766550"/>
    </source>
</evidence>
<keyword evidence="1" id="KW-0229">DNA integration</keyword>
<dbReference type="PANTHER" id="PTHR30349">
    <property type="entry name" value="PHAGE INTEGRASE-RELATED"/>
    <property type="match status" value="1"/>
</dbReference>
<name>A0A8J7YA18_9EURY</name>
<dbReference type="SUPFAM" id="SSF56349">
    <property type="entry name" value="DNA breaking-rejoining enzymes"/>
    <property type="match status" value="1"/>
</dbReference>
<dbReference type="GO" id="GO:0006310">
    <property type="term" value="P:DNA recombination"/>
    <property type="evidence" value="ECO:0007669"/>
    <property type="project" value="UniProtKB-KW"/>
</dbReference>
<keyword evidence="8" id="KW-1185">Reference proteome</keyword>
<evidence type="ECO:0000259" key="6">
    <source>
        <dbReference type="PROSITE" id="PS51900"/>
    </source>
</evidence>
<dbReference type="InterPro" id="IPR013762">
    <property type="entry name" value="Integrase-like_cat_sf"/>
</dbReference>
<dbReference type="PROSITE" id="PS51900">
    <property type="entry name" value="CB"/>
    <property type="match status" value="1"/>
</dbReference>
<dbReference type="AlphaFoldDB" id="A0A8J7YA18"/>
<dbReference type="InterPro" id="IPR002104">
    <property type="entry name" value="Integrase_catalytic"/>
</dbReference>
<evidence type="ECO:0000256" key="4">
    <source>
        <dbReference type="PROSITE-ProRule" id="PRU01248"/>
    </source>
</evidence>
<evidence type="ECO:0000256" key="2">
    <source>
        <dbReference type="ARBA" id="ARBA00023125"/>
    </source>
</evidence>
<sequence length="335" mass="38800">MSLEPYAPQEAVTDFLEDQKEGQAKNTVQNYKYALRPFVDFCHENQIENLNDLTGRRLKEFKTWRGKQVSLTTLRNQMWTLKKFMRYCQAIEAVPHGLPMKVESLVPQKDGNDSRDEFIEAETTDVILDYLEKYEYASLRHVTFLLLWRTAARQGSIHALDVDDLVEDPPMLKIRHRPDTGTPLKNKAHGERNVPLSKEDVEVVKDYLEMNHPGETDKHGRKPLLMGRSVRAQKTTIQRNVYTLTRPCHYGQECPHDRDPDECEATTYNTASKCPSSVSPHSIRKGRIMYLLDNDVSIEDVSDLVNSGYDTIKQYYDKRSKTEKSEKIRQTMPDC</sequence>
<evidence type="ECO:0000259" key="5">
    <source>
        <dbReference type="PROSITE" id="PS51898"/>
    </source>
</evidence>
<dbReference type="Pfam" id="PF02899">
    <property type="entry name" value="Phage_int_SAM_1"/>
    <property type="match status" value="1"/>
</dbReference>
<reference evidence="7 8" key="1">
    <citation type="submission" date="2021-06" db="EMBL/GenBank/DDBJ databases">
        <title>New haloarchaea isolates fom saline soil.</title>
        <authorList>
            <person name="Duran-Viseras A."/>
            <person name="Sanchez-Porro C.S."/>
            <person name="Ventosa A."/>
        </authorList>
    </citation>
    <scope>NUCLEOTIDE SEQUENCE [LARGE SCALE GENOMIC DNA]</scope>
    <source>
        <strain evidence="7 8">JCM 183640</strain>
    </source>
</reference>
<dbReference type="GO" id="GO:0015074">
    <property type="term" value="P:DNA integration"/>
    <property type="evidence" value="ECO:0007669"/>
    <property type="project" value="UniProtKB-KW"/>
</dbReference>
<protein>
    <submittedName>
        <fullName evidence="7">Tyrosine-type recombinase/integrase</fullName>
    </submittedName>
</protein>
<gene>
    <name evidence="7" type="ORF">KTS45_10375</name>
</gene>
<dbReference type="RefSeq" id="WP_162319164.1">
    <property type="nucleotide sequence ID" value="NZ_JAHQXF010000002.1"/>
</dbReference>
<dbReference type="InterPro" id="IPR010998">
    <property type="entry name" value="Integrase_recombinase_N"/>
</dbReference>
<dbReference type="Gene3D" id="1.10.443.10">
    <property type="entry name" value="Intergrase catalytic core"/>
    <property type="match status" value="1"/>
</dbReference>
<dbReference type="OrthoDB" id="198497at2157"/>
<dbReference type="Proteomes" id="UP000766550">
    <property type="component" value="Unassembled WGS sequence"/>
</dbReference>
<dbReference type="PANTHER" id="PTHR30349:SF41">
    <property type="entry name" value="INTEGRASE_RECOMBINASE PROTEIN MJ0367-RELATED"/>
    <property type="match status" value="1"/>
</dbReference>